<dbReference type="EMBL" id="LAZR01012395">
    <property type="protein sequence ID" value="KKM27048.1"/>
    <property type="molecule type" value="Genomic_DNA"/>
</dbReference>
<sequence>MNITDLNNCVKNHHESYEEFASRHNIIVDKLNEEIPNDLCKYSHITCIVPRLKTNLDIQMSYYFKHITGFILSNTGQPWKGKGDLLFRTAWFALFRKDYRMLNRCYHLIQEGRRWPKSLDDPRGRKYEHRNPFRLTRDIYIALDCAAYQMGISYYISKAKPPWYIYRPAFNTWRKYLITGEQKDKERYERWAAISLWFTPNMPAYAIFNNCWMAWVAKSEKVQRTLSKHVPDWNLCQRQLINHPMKNHDELEISAFEPGEGMIWQWDDKRYWSEKRKLLPRDEEYYLDRESLKYVHEENLKQ</sequence>
<organism evidence="1">
    <name type="scientific">marine sediment metagenome</name>
    <dbReference type="NCBI Taxonomy" id="412755"/>
    <lineage>
        <taxon>unclassified sequences</taxon>
        <taxon>metagenomes</taxon>
        <taxon>ecological metagenomes</taxon>
    </lineage>
</organism>
<proteinExistence type="predicted"/>
<reference evidence="1" key="1">
    <citation type="journal article" date="2015" name="Nature">
        <title>Complex archaea that bridge the gap between prokaryotes and eukaryotes.</title>
        <authorList>
            <person name="Spang A."/>
            <person name="Saw J.H."/>
            <person name="Jorgensen S.L."/>
            <person name="Zaremba-Niedzwiedzka K."/>
            <person name="Martijn J."/>
            <person name="Lind A.E."/>
            <person name="van Eijk R."/>
            <person name="Schleper C."/>
            <person name="Guy L."/>
            <person name="Ettema T.J."/>
        </authorList>
    </citation>
    <scope>NUCLEOTIDE SEQUENCE</scope>
</reference>
<evidence type="ECO:0000313" key="1">
    <source>
        <dbReference type="EMBL" id="KKM27048.1"/>
    </source>
</evidence>
<dbReference type="AlphaFoldDB" id="A0A0F9KYI3"/>
<gene>
    <name evidence="1" type="ORF">LCGC14_1578650</name>
</gene>
<protein>
    <submittedName>
        <fullName evidence="1">Uncharacterized protein</fullName>
    </submittedName>
</protein>
<accession>A0A0F9KYI3</accession>
<name>A0A0F9KYI3_9ZZZZ</name>
<comment type="caution">
    <text evidence="1">The sequence shown here is derived from an EMBL/GenBank/DDBJ whole genome shotgun (WGS) entry which is preliminary data.</text>
</comment>